<evidence type="ECO:0000313" key="3">
    <source>
        <dbReference type="Proteomes" id="UP000233551"/>
    </source>
</evidence>
<name>A0A2I0KQV8_PUNGR</name>
<dbReference type="EMBL" id="PGOL01000426">
    <property type="protein sequence ID" value="PKI70885.1"/>
    <property type="molecule type" value="Genomic_DNA"/>
</dbReference>
<evidence type="ECO:0000313" key="2">
    <source>
        <dbReference type="EMBL" id="PKI70885.1"/>
    </source>
</evidence>
<dbReference type="Proteomes" id="UP000233551">
    <property type="component" value="Unassembled WGS sequence"/>
</dbReference>
<dbReference type="AlphaFoldDB" id="A0A2I0KQV8"/>
<keyword evidence="3" id="KW-1185">Reference proteome</keyword>
<evidence type="ECO:0000256" key="1">
    <source>
        <dbReference type="SAM" id="MobiDB-lite"/>
    </source>
</evidence>
<feature type="region of interest" description="Disordered" evidence="1">
    <location>
        <begin position="24"/>
        <end position="58"/>
    </location>
</feature>
<proteinExistence type="predicted"/>
<protein>
    <submittedName>
        <fullName evidence="2">Uncharacterized protein</fullName>
    </submittedName>
</protein>
<reference evidence="2 3" key="1">
    <citation type="submission" date="2017-11" db="EMBL/GenBank/DDBJ databases">
        <title>De-novo sequencing of pomegranate (Punica granatum L.) genome.</title>
        <authorList>
            <person name="Akparov Z."/>
            <person name="Amiraslanov A."/>
            <person name="Hajiyeva S."/>
            <person name="Abbasov M."/>
            <person name="Kaur K."/>
            <person name="Hamwieh A."/>
            <person name="Solovyev V."/>
            <person name="Salamov A."/>
            <person name="Braich B."/>
            <person name="Kosarev P."/>
            <person name="Mahmoud A."/>
            <person name="Hajiyev E."/>
            <person name="Babayeva S."/>
            <person name="Izzatullayeva V."/>
            <person name="Mammadov A."/>
            <person name="Mammadov A."/>
            <person name="Sharifova S."/>
            <person name="Ojaghi J."/>
            <person name="Eynullazada K."/>
            <person name="Bayramov B."/>
            <person name="Abdulazimova A."/>
            <person name="Shahmuradov I."/>
        </authorList>
    </citation>
    <scope>NUCLEOTIDE SEQUENCE [LARGE SCALE GENOMIC DNA]</scope>
    <source>
        <strain evidence="3">cv. AG2017</strain>
        <tissue evidence="2">Leaf</tissue>
    </source>
</reference>
<sequence>MVGCNGMHVRARRGTRLGVRWHAQAREGARTHDRARGRTVGRVDVRSKADAQDDTDVPGACMHACTQRDVGVHGRRHAHGDERLCIGDGQASVQRARARARAGE</sequence>
<comment type="caution">
    <text evidence="2">The sequence shown here is derived from an EMBL/GenBank/DDBJ whole genome shotgun (WGS) entry which is preliminary data.</text>
</comment>
<accession>A0A2I0KQV8</accession>
<organism evidence="2 3">
    <name type="scientific">Punica granatum</name>
    <name type="common">Pomegranate</name>
    <dbReference type="NCBI Taxonomy" id="22663"/>
    <lineage>
        <taxon>Eukaryota</taxon>
        <taxon>Viridiplantae</taxon>
        <taxon>Streptophyta</taxon>
        <taxon>Embryophyta</taxon>
        <taxon>Tracheophyta</taxon>
        <taxon>Spermatophyta</taxon>
        <taxon>Magnoliopsida</taxon>
        <taxon>eudicotyledons</taxon>
        <taxon>Gunneridae</taxon>
        <taxon>Pentapetalae</taxon>
        <taxon>rosids</taxon>
        <taxon>malvids</taxon>
        <taxon>Myrtales</taxon>
        <taxon>Lythraceae</taxon>
        <taxon>Punica</taxon>
    </lineage>
</organism>
<gene>
    <name evidence="2" type="ORF">CRG98_008776</name>
</gene>
<feature type="compositionally biased region" description="Basic and acidic residues" evidence="1">
    <location>
        <begin position="24"/>
        <end position="51"/>
    </location>
</feature>